<reference evidence="1" key="1">
    <citation type="submission" date="2018-05" db="EMBL/GenBank/DDBJ databases">
        <authorList>
            <person name="Lanie J.A."/>
            <person name="Ng W.-L."/>
            <person name="Kazmierczak K.M."/>
            <person name="Andrzejewski T.M."/>
            <person name="Davidsen T.M."/>
            <person name="Wayne K.J."/>
            <person name="Tettelin H."/>
            <person name="Glass J.I."/>
            <person name="Rusch D."/>
            <person name="Podicherti R."/>
            <person name="Tsui H.-C.T."/>
            <person name="Winkler M.E."/>
        </authorList>
    </citation>
    <scope>NUCLEOTIDE SEQUENCE</scope>
</reference>
<gene>
    <name evidence="1" type="ORF">METZ01_LOCUS97248</name>
</gene>
<sequence>MNAATSQRDHLHSISASLTFFGARFSAHTSFQGPRSPVHAKPRESIESRAFVFFA</sequence>
<organism evidence="1">
    <name type="scientific">marine metagenome</name>
    <dbReference type="NCBI Taxonomy" id="408172"/>
    <lineage>
        <taxon>unclassified sequences</taxon>
        <taxon>metagenomes</taxon>
        <taxon>ecological metagenomes</taxon>
    </lineage>
</organism>
<dbReference type="AlphaFoldDB" id="A0A381VVT4"/>
<name>A0A381VVT4_9ZZZZ</name>
<dbReference type="EMBL" id="UINC01009933">
    <property type="protein sequence ID" value="SVA44394.1"/>
    <property type="molecule type" value="Genomic_DNA"/>
</dbReference>
<proteinExistence type="predicted"/>
<protein>
    <submittedName>
        <fullName evidence="1">Uncharacterized protein</fullName>
    </submittedName>
</protein>
<evidence type="ECO:0000313" key="1">
    <source>
        <dbReference type="EMBL" id="SVA44394.1"/>
    </source>
</evidence>
<accession>A0A381VVT4</accession>